<evidence type="ECO:0000313" key="2">
    <source>
        <dbReference type="EMBL" id="THU86143.1"/>
    </source>
</evidence>
<organism evidence="2 3">
    <name type="scientific">Dendrothele bispora (strain CBS 962.96)</name>
    <dbReference type="NCBI Taxonomy" id="1314807"/>
    <lineage>
        <taxon>Eukaryota</taxon>
        <taxon>Fungi</taxon>
        <taxon>Dikarya</taxon>
        <taxon>Basidiomycota</taxon>
        <taxon>Agaricomycotina</taxon>
        <taxon>Agaricomycetes</taxon>
        <taxon>Agaricomycetidae</taxon>
        <taxon>Agaricales</taxon>
        <taxon>Agaricales incertae sedis</taxon>
        <taxon>Dendrothele</taxon>
    </lineage>
</organism>
<reference evidence="2 3" key="1">
    <citation type="journal article" date="2019" name="Nat. Ecol. Evol.">
        <title>Megaphylogeny resolves global patterns of mushroom evolution.</title>
        <authorList>
            <person name="Varga T."/>
            <person name="Krizsan K."/>
            <person name="Foldi C."/>
            <person name="Dima B."/>
            <person name="Sanchez-Garcia M."/>
            <person name="Sanchez-Ramirez S."/>
            <person name="Szollosi G.J."/>
            <person name="Szarkandi J.G."/>
            <person name="Papp V."/>
            <person name="Albert L."/>
            <person name="Andreopoulos W."/>
            <person name="Angelini C."/>
            <person name="Antonin V."/>
            <person name="Barry K.W."/>
            <person name="Bougher N.L."/>
            <person name="Buchanan P."/>
            <person name="Buyck B."/>
            <person name="Bense V."/>
            <person name="Catcheside P."/>
            <person name="Chovatia M."/>
            <person name="Cooper J."/>
            <person name="Damon W."/>
            <person name="Desjardin D."/>
            <person name="Finy P."/>
            <person name="Geml J."/>
            <person name="Haridas S."/>
            <person name="Hughes K."/>
            <person name="Justo A."/>
            <person name="Karasinski D."/>
            <person name="Kautmanova I."/>
            <person name="Kiss B."/>
            <person name="Kocsube S."/>
            <person name="Kotiranta H."/>
            <person name="LaButti K.M."/>
            <person name="Lechner B.E."/>
            <person name="Liimatainen K."/>
            <person name="Lipzen A."/>
            <person name="Lukacs Z."/>
            <person name="Mihaltcheva S."/>
            <person name="Morgado L.N."/>
            <person name="Niskanen T."/>
            <person name="Noordeloos M.E."/>
            <person name="Ohm R.A."/>
            <person name="Ortiz-Santana B."/>
            <person name="Ovrebo C."/>
            <person name="Racz N."/>
            <person name="Riley R."/>
            <person name="Savchenko A."/>
            <person name="Shiryaev A."/>
            <person name="Soop K."/>
            <person name="Spirin V."/>
            <person name="Szebenyi C."/>
            <person name="Tomsovsky M."/>
            <person name="Tulloss R.E."/>
            <person name="Uehling J."/>
            <person name="Grigoriev I.V."/>
            <person name="Vagvolgyi C."/>
            <person name="Papp T."/>
            <person name="Martin F.M."/>
            <person name="Miettinen O."/>
            <person name="Hibbett D.S."/>
            <person name="Nagy L.G."/>
        </authorList>
    </citation>
    <scope>NUCLEOTIDE SEQUENCE [LARGE SCALE GENOMIC DNA]</scope>
    <source>
        <strain evidence="2 3">CBS 962.96</strain>
    </source>
</reference>
<dbReference type="OrthoDB" id="2976474at2759"/>
<dbReference type="Proteomes" id="UP000297245">
    <property type="component" value="Unassembled WGS sequence"/>
</dbReference>
<evidence type="ECO:0008006" key="4">
    <source>
        <dbReference type="Google" id="ProtNLM"/>
    </source>
</evidence>
<sequence length="168" mass="19032">MEDTSHQMLTITVDANNNNTTDVPVGDRLAKFTTRKREKVTVFGVLFDFTGSDHNATVQKVADMVEEEWEPDFFPLVGHMPVQRDNWPLVYNAIRAFHPETPIFIFGGHTHIHDCVRVQLGNRSMSLESGKYRETVVDVITLMNTDTDTDTTTPPPPFHLSTLPSTFK</sequence>
<dbReference type="SUPFAM" id="SSF56300">
    <property type="entry name" value="Metallo-dependent phosphatases"/>
    <property type="match status" value="1"/>
</dbReference>
<dbReference type="AlphaFoldDB" id="A0A4S8LC37"/>
<keyword evidence="3" id="KW-1185">Reference proteome</keyword>
<evidence type="ECO:0000256" key="1">
    <source>
        <dbReference type="SAM" id="MobiDB-lite"/>
    </source>
</evidence>
<dbReference type="InterPro" id="IPR029052">
    <property type="entry name" value="Metallo-depent_PP-like"/>
</dbReference>
<gene>
    <name evidence="2" type="ORF">K435DRAFT_970422</name>
</gene>
<dbReference type="EMBL" id="ML179510">
    <property type="protein sequence ID" value="THU86143.1"/>
    <property type="molecule type" value="Genomic_DNA"/>
</dbReference>
<feature type="region of interest" description="Disordered" evidence="1">
    <location>
        <begin position="147"/>
        <end position="168"/>
    </location>
</feature>
<accession>A0A4S8LC37</accession>
<dbReference type="Gene3D" id="3.60.21.10">
    <property type="match status" value="1"/>
</dbReference>
<protein>
    <recommendedName>
        <fullName evidence="4">Calcineurin-like phosphoesterase domain-containing protein</fullName>
    </recommendedName>
</protein>
<name>A0A4S8LC37_DENBC</name>
<proteinExistence type="predicted"/>
<evidence type="ECO:0000313" key="3">
    <source>
        <dbReference type="Proteomes" id="UP000297245"/>
    </source>
</evidence>